<proteinExistence type="predicted"/>
<dbReference type="EMBL" id="PHIG01000071">
    <property type="protein sequence ID" value="PJK27357.1"/>
    <property type="molecule type" value="Genomic_DNA"/>
</dbReference>
<gene>
    <name evidence="1" type="ORF">CVT23_22645</name>
</gene>
<reference evidence="1 2" key="1">
    <citation type="submission" date="2017-11" db="EMBL/GenBank/DDBJ databases">
        <title>Draft genome sequence of Rhizobiales bacterium SY3-13.</title>
        <authorList>
            <person name="Sun C."/>
        </authorList>
    </citation>
    <scope>NUCLEOTIDE SEQUENCE [LARGE SCALE GENOMIC DNA]</scope>
    <source>
        <strain evidence="1 2">SY3-13</strain>
    </source>
</reference>
<evidence type="ECO:0000313" key="2">
    <source>
        <dbReference type="Proteomes" id="UP000229498"/>
    </source>
</evidence>
<sequence>MMEGWLWGILWQYMETEQPPAADPRYPVFLSDIESQRQLGLLEANYGPYRGEPELPNKCFYYGDGGNLISVSDDFLDAYVSRGFSKETMCMGLLSGIRFNPETGQRLATVVMVDLKEVQSPDYFGEPGPITEEIPVELPGCFHRGLPLVDCRFAHHPITGAPMKPADTDRIAEAGAKALAAGRKLIAEGKYSRPCAAGDAARPLEDESCYTTGSEGVRGYLPWEYRVNALHPQMVPLGGFYRFDPAFSEGFAYAIMADGAAGPSASMDSVNLVLSGKNRATSASLNALIVAARDR</sequence>
<protein>
    <submittedName>
        <fullName evidence="1">Uncharacterized protein</fullName>
    </submittedName>
</protein>
<dbReference type="Proteomes" id="UP000229498">
    <property type="component" value="Unassembled WGS sequence"/>
</dbReference>
<keyword evidence="2" id="KW-1185">Reference proteome</keyword>
<evidence type="ECO:0000313" key="1">
    <source>
        <dbReference type="EMBL" id="PJK27357.1"/>
    </source>
</evidence>
<accession>A0A2M9FV71</accession>
<comment type="caution">
    <text evidence="1">The sequence shown here is derived from an EMBL/GenBank/DDBJ whole genome shotgun (WGS) entry which is preliminary data.</text>
</comment>
<dbReference type="AlphaFoldDB" id="A0A2M9FV71"/>
<organism evidence="1 2">
    <name type="scientific">Minwuia thermotolerans</name>
    <dbReference type="NCBI Taxonomy" id="2056226"/>
    <lineage>
        <taxon>Bacteria</taxon>
        <taxon>Pseudomonadati</taxon>
        <taxon>Pseudomonadota</taxon>
        <taxon>Alphaproteobacteria</taxon>
        <taxon>Minwuiales</taxon>
        <taxon>Minwuiaceae</taxon>
        <taxon>Minwuia</taxon>
    </lineage>
</organism>
<name>A0A2M9FV71_9PROT</name>